<accession>A0A069RR35</accession>
<evidence type="ECO:0000259" key="1">
    <source>
        <dbReference type="PROSITE" id="PS51186"/>
    </source>
</evidence>
<dbReference type="CDD" id="cd04301">
    <property type="entry name" value="NAT_SF"/>
    <property type="match status" value="1"/>
</dbReference>
<dbReference type="InterPro" id="IPR016181">
    <property type="entry name" value="Acyl_CoA_acyltransferase"/>
</dbReference>
<evidence type="ECO:0000313" key="3">
    <source>
        <dbReference type="Proteomes" id="UP000027946"/>
    </source>
</evidence>
<dbReference type="PROSITE" id="PS51186">
    <property type="entry name" value="GNAT"/>
    <property type="match status" value="1"/>
</dbReference>
<gene>
    <name evidence="2" type="ORF">CLIT_2c02230</name>
</gene>
<dbReference type="eggNOG" id="COG0456">
    <property type="taxonomic scope" value="Bacteria"/>
</dbReference>
<keyword evidence="3" id="KW-1185">Reference proteome</keyword>
<dbReference type="SUPFAM" id="SSF55729">
    <property type="entry name" value="Acyl-CoA N-acyltransferases (Nat)"/>
    <property type="match status" value="1"/>
</dbReference>
<dbReference type="RefSeq" id="WP_038261122.1">
    <property type="nucleotide sequence ID" value="NZ_FSRH01000001.1"/>
</dbReference>
<feature type="domain" description="N-acetyltransferase" evidence="1">
    <location>
        <begin position="1"/>
        <end position="163"/>
    </location>
</feature>
<dbReference type="InterPro" id="IPR050276">
    <property type="entry name" value="MshD_Acetyltransferase"/>
</dbReference>
<name>A0A069RR35_PEPLI</name>
<proteinExistence type="predicted"/>
<dbReference type="Pfam" id="PF00583">
    <property type="entry name" value="Acetyltransf_1"/>
    <property type="match status" value="1"/>
</dbReference>
<comment type="caution">
    <text evidence="2">The sequence shown here is derived from an EMBL/GenBank/DDBJ whole genome shotgun (WGS) entry which is preliminary data.</text>
</comment>
<keyword evidence="2" id="KW-0808">Transferase</keyword>
<dbReference type="EMBL" id="JJMM01000002">
    <property type="protein sequence ID" value="KDR96617.1"/>
    <property type="molecule type" value="Genomic_DNA"/>
</dbReference>
<dbReference type="AlphaFoldDB" id="A0A069RR35"/>
<dbReference type="Proteomes" id="UP000027946">
    <property type="component" value="Unassembled WGS sequence"/>
</dbReference>
<evidence type="ECO:0000313" key="2">
    <source>
        <dbReference type="EMBL" id="KDR96617.1"/>
    </source>
</evidence>
<dbReference type="Gene3D" id="3.40.630.30">
    <property type="match status" value="1"/>
</dbReference>
<dbReference type="PANTHER" id="PTHR43617">
    <property type="entry name" value="L-AMINO ACID N-ACETYLTRANSFERASE"/>
    <property type="match status" value="1"/>
</dbReference>
<reference evidence="2 3" key="1">
    <citation type="submission" date="2014-03" db="EMBL/GenBank/DDBJ databases">
        <title>Genome sequence of Clostridium litorale W6, DSM 5388.</title>
        <authorList>
            <person name="Poehlein A."/>
            <person name="Jagirdar A."/>
            <person name="Khonsari B."/>
            <person name="Chibani C.M."/>
            <person name="Gutierrez Gutierrez D.A."/>
            <person name="Davydova E."/>
            <person name="Alghaithi H.S."/>
            <person name="Nair K.P."/>
            <person name="Dhamotharan K."/>
            <person name="Chandran L."/>
            <person name="G W."/>
            <person name="Daniel R."/>
        </authorList>
    </citation>
    <scope>NUCLEOTIDE SEQUENCE [LARGE SCALE GENOMIC DNA]</scope>
    <source>
        <strain evidence="2 3">W6</strain>
    </source>
</reference>
<sequence>MRKSTPKDLDGIMEIIKAIVKEMNSYGNYQWNESYPSPDDFTDDMEKGNLYVEELDGKIASFICLNCVEAPEYKELEWSIDQKALVVHRMGVNPNFRGRGLAKKLMEFADELAVAKDLNYIRVDTSSQNAKMNSLITKCGFKYIGTVQFAGVDGDFCCYDKLI</sequence>
<dbReference type="GO" id="GO:0016747">
    <property type="term" value="F:acyltransferase activity, transferring groups other than amino-acyl groups"/>
    <property type="evidence" value="ECO:0007669"/>
    <property type="project" value="InterPro"/>
</dbReference>
<organism evidence="2 3">
    <name type="scientific">Peptoclostridium litorale DSM 5388</name>
    <dbReference type="NCBI Taxonomy" id="1121324"/>
    <lineage>
        <taxon>Bacteria</taxon>
        <taxon>Bacillati</taxon>
        <taxon>Bacillota</taxon>
        <taxon>Clostridia</taxon>
        <taxon>Peptostreptococcales</taxon>
        <taxon>Peptoclostridiaceae</taxon>
        <taxon>Peptoclostridium</taxon>
    </lineage>
</organism>
<dbReference type="OrthoDB" id="9796381at2"/>
<dbReference type="STRING" id="1121324.CLIT_2c02230"/>
<protein>
    <submittedName>
        <fullName evidence="2">Acetyltransferase family protein</fullName>
    </submittedName>
</protein>
<dbReference type="InterPro" id="IPR000182">
    <property type="entry name" value="GNAT_dom"/>
</dbReference>
<dbReference type="PANTHER" id="PTHR43617:SF20">
    <property type="entry name" value="N-ALPHA-ACETYLTRANSFERASE RIMI"/>
    <property type="match status" value="1"/>
</dbReference>